<protein>
    <recommendedName>
        <fullName evidence="4">RING-type E3 ubiquitin transferase</fullName>
        <ecNumber evidence="4">2.3.2.27</ecNumber>
    </recommendedName>
</protein>
<accession>A0A9R0Y6C5</accession>
<feature type="transmembrane region" description="Helical" evidence="16">
    <location>
        <begin position="53"/>
        <end position="75"/>
    </location>
</feature>
<dbReference type="PROSITE" id="PS50089">
    <property type="entry name" value="ZF_RING_2"/>
    <property type="match status" value="1"/>
</dbReference>
<dbReference type="EC" id="2.3.2.27" evidence="4"/>
<dbReference type="InterPro" id="IPR013083">
    <property type="entry name" value="Znf_RING/FYVE/PHD"/>
</dbReference>
<dbReference type="PANTHER" id="PTHR14155">
    <property type="entry name" value="RING FINGER DOMAIN-CONTAINING"/>
    <property type="match status" value="1"/>
</dbReference>
<evidence type="ECO:0000256" key="4">
    <source>
        <dbReference type="ARBA" id="ARBA00012483"/>
    </source>
</evidence>
<comment type="similarity">
    <text evidence="13">Belongs to the RING-type zinc finger family. ATL subfamily.</text>
</comment>
<keyword evidence="9" id="KW-0833">Ubl conjugation pathway</keyword>
<evidence type="ECO:0000259" key="18">
    <source>
        <dbReference type="PROSITE" id="PS50089"/>
    </source>
</evidence>
<evidence type="ECO:0000256" key="7">
    <source>
        <dbReference type="ARBA" id="ARBA00022723"/>
    </source>
</evidence>
<dbReference type="PANTHER" id="PTHR14155:SF568">
    <property type="entry name" value="OS02G0759400 PROTEIN"/>
    <property type="match status" value="1"/>
</dbReference>
<evidence type="ECO:0000256" key="1">
    <source>
        <dbReference type="ARBA" id="ARBA00000900"/>
    </source>
</evidence>
<keyword evidence="5" id="KW-0808">Transferase</keyword>
<sequence length="414" mass="44829">MSPGARSRKMEHALLAALLACALASAGSAQPAEPRQGGYDNDLADQEMRVSTTMVALLAAVVAVFFFILASIIYLRHCTGYSYPHAPRPDDSRGSGPGAGFSSFIARRQQRRAATRGLAAEVVEAFPTMRYAEAKALRVGRKAAPPLECAVCLSEFEDEDRLRLLPKCSHAFHPDCIGEWLASHVTCPVCRRNLDPSKDGGSDDEASKPPVPEANSSSSEITVVRHHQADSGARPAAMVIDVVTEEEAEQRMKEAMELQRIGTQRRAMRSGSRPAGTKAAKLVRSYSAGHSLAVVRLDRDLERFTLWLPEHVRREMVAAAGEQSSHRRAQRAGRWPSFLRYTRTLSGRFFSTPRRTESSEGGEASSSSSTRIRGKRVAAVDFLEGSPLGGGVSNAKVGSVAGDVDKAASRQVRT</sequence>
<name>A0A9R0Y6C5_TRITD</name>
<evidence type="ECO:0000313" key="19">
    <source>
        <dbReference type="EMBL" id="VAI49636.1"/>
    </source>
</evidence>
<feature type="region of interest" description="Disordered" evidence="15">
    <location>
        <begin position="385"/>
        <end position="414"/>
    </location>
</feature>
<evidence type="ECO:0000313" key="20">
    <source>
        <dbReference type="Proteomes" id="UP000324705"/>
    </source>
</evidence>
<dbReference type="GO" id="GO:0008270">
    <property type="term" value="F:zinc ion binding"/>
    <property type="evidence" value="ECO:0007669"/>
    <property type="project" value="UniProtKB-KW"/>
</dbReference>
<dbReference type="Pfam" id="PF13639">
    <property type="entry name" value="zf-RING_2"/>
    <property type="match status" value="1"/>
</dbReference>
<feature type="compositionally biased region" description="Low complexity" evidence="15">
    <location>
        <begin position="359"/>
        <end position="369"/>
    </location>
</feature>
<dbReference type="GO" id="GO:0016020">
    <property type="term" value="C:membrane"/>
    <property type="evidence" value="ECO:0007669"/>
    <property type="project" value="UniProtKB-SubCell"/>
</dbReference>
<dbReference type="FunFam" id="3.30.40.10:FF:000187">
    <property type="entry name" value="E3 ubiquitin-protein ligase ATL6"/>
    <property type="match status" value="1"/>
</dbReference>
<dbReference type="OMA" id="HRAMPNF"/>
<dbReference type="CDD" id="cd16461">
    <property type="entry name" value="RING-H2_EL5-like"/>
    <property type="match status" value="1"/>
</dbReference>
<dbReference type="Proteomes" id="UP000324705">
    <property type="component" value="Chromosome 6A"/>
</dbReference>
<feature type="domain" description="RING-type" evidence="18">
    <location>
        <begin position="149"/>
        <end position="191"/>
    </location>
</feature>
<evidence type="ECO:0000256" key="16">
    <source>
        <dbReference type="SAM" id="Phobius"/>
    </source>
</evidence>
<feature type="region of interest" description="Disordered" evidence="15">
    <location>
        <begin position="195"/>
        <end position="234"/>
    </location>
</feature>
<proteinExistence type="inferred from homology"/>
<dbReference type="SUPFAM" id="SSF57850">
    <property type="entry name" value="RING/U-box"/>
    <property type="match status" value="1"/>
</dbReference>
<dbReference type="Gramene" id="TRITD6Av1G193300.1">
    <property type="protein sequence ID" value="TRITD6Av1G193300.1"/>
    <property type="gene ID" value="TRITD6Av1G193300"/>
</dbReference>
<evidence type="ECO:0000256" key="9">
    <source>
        <dbReference type="ARBA" id="ARBA00022786"/>
    </source>
</evidence>
<gene>
    <name evidence="19" type="ORF">TRITD_6Av1G193300</name>
</gene>
<evidence type="ECO:0000256" key="12">
    <source>
        <dbReference type="ARBA" id="ARBA00023136"/>
    </source>
</evidence>
<keyword evidence="6 16" id="KW-0812">Transmembrane</keyword>
<keyword evidence="11 16" id="KW-1133">Transmembrane helix</keyword>
<feature type="signal peptide" evidence="17">
    <location>
        <begin position="1"/>
        <end position="29"/>
    </location>
</feature>
<evidence type="ECO:0000256" key="10">
    <source>
        <dbReference type="ARBA" id="ARBA00022833"/>
    </source>
</evidence>
<evidence type="ECO:0000256" key="11">
    <source>
        <dbReference type="ARBA" id="ARBA00022989"/>
    </source>
</evidence>
<keyword evidence="10" id="KW-0862">Zinc</keyword>
<evidence type="ECO:0000256" key="14">
    <source>
        <dbReference type="PROSITE-ProRule" id="PRU00175"/>
    </source>
</evidence>
<reference evidence="19 20" key="1">
    <citation type="submission" date="2017-09" db="EMBL/GenBank/DDBJ databases">
        <authorList>
            <consortium name="International Durum Wheat Genome Sequencing Consortium (IDWGSC)"/>
            <person name="Milanesi L."/>
        </authorList>
    </citation>
    <scope>NUCLEOTIDE SEQUENCE [LARGE SCALE GENOMIC DNA]</scope>
    <source>
        <strain evidence="20">cv. Svevo</strain>
    </source>
</reference>
<evidence type="ECO:0000256" key="5">
    <source>
        <dbReference type="ARBA" id="ARBA00022679"/>
    </source>
</evidence>
<dbReference type="InterPro" id="IPR053238">
    <property type="entry name" value="RING-H2_zinc_finger"/>
</dbReference>
<feature type="chain" id="PRO_5040257818" description="RING-type E3 ubiquitin transferase" evidence="17">
    <location>
        <begin position="30"/>
        <end position="414"/>
    </location>
</feature>
<keyword evidence="7" id="KW-0479">Metal-binding</keyword>
<feature type="compositionally biased region" description="Basic and acidic residues" evidence="15">
    <location>
        <begin position="195"/>
        <end position="207"/>
    </location>
</feature>
<keyword evidence="17" id="KW-0732">Signal</keyword>
<keyword evidence="12 16" id="KW-0472">Membrane</keyword>
<evidence type="ECO:0000256" key="15">
    <source>
        <dbReference type="SAM" id="MobiDB-lite"/>
    </source>
</evidence>
<keyword evidence="8 14" id="KW-0863">Zinc-finger</keyword>
<evidence type="ECO:0000256" key="2">
    <source>
        <dbReference type="ARBA" id="ARBA00004167"/>
    </source>
</evidence>
<dbReference type="AlphaFoldDB" id="A0A9R0Y6C5"/>
<comment type="subcellular location">
    <subcellularLocation>
        <location evidence="2">Membrane</location>
        <topology evidence="2">Single-pass membrane protein</topology>
    </subcellularLocation>
</comment>
<comment type="pathway">
    <text evidence="3">Protein modification; protein ubiquitination.</text>
</comment>
<evidence type="ECO:0000256" key="3">
    <source>
        <dbReference type="ARBA" id="ARBA00004906"/>
    </source>
</evidence>
<dbReference type="GO" id="GO:0061630">
    <property type="term" value="F:ubiquitin protein ligase activity"/>
    <property type="evidence" value="ECO:0007669"/>
    <property type="project" value="UniProtKB-EC"/>
</dbReference>
<evidence type="ECO:0000256" key="6">
    <source>
        <dbReference type="ARBA" id="ARBA00022692"/>
    </source>
</evidence>
<keyword evidence="20" id="KW-1185">Reference proteome</keyword>
<dbReference type="SMART" id="SM00184">
    <property type="entry name" value="RING"/>
    <property type="match status" value="1"/>
</dbReference>
<evidence type="ECO:0000256" key="13">
    <source>
        <dbReference type="ARBA" id="ARBA00024209"/>
    </source>
</evidence>
<evidence type="ECO:0000256" key="17">
    <source>
        <dbReference type="SAM" id="SignalP"/>
    </source>
</evidence>
<comment type="catalytic activity">
    <reaction evidence="1">
        <text>S-ubiquitinyl-[E2 ubiquitin-conjugating enzyme]-L-cysteine + [acceptor protein]-L-lysine = [E2 ubiquitin-conjugating enzyme]-L-cysteine + N(6)-ubiquitinyl-[acceptor protein]-L-lysine.</text>
        <dbReference type="EC" id="2.3.2.27"/>
    </reaction>
</comment>
<organism evidence="19 20">
    <name type="scientific">Triticum turgidum subsp. durum</name>
    <name type="common">Durum wheat</name>
    <name type="synonym">Triticum durum</name>
    <dbReference type="NCBI Taxonomy" id="4567"/>
    <lineage>
        <taxon>Eukaryota</taxon>
        <taxon>Viridiplantae</taxon>
        <taxon>Streptophyta</taxon>
        <taxon>Embryophyta</taxon>
        <taxon>Tracheophyta</taxon>
        <taxon>Spermatophyta</taxon>
        <taxon>Magnoliopsida</taxon>
        <taxon>Liliopsida</taxon>
        <taxon>Poales</taxon>
        <taxon>Poaceae</taxon>
        <taxon>BOP clade</taxon>
        <taxon>Pooideae</taxon>
        <taxon>Triticodae</taxon>
        <taxon>Triticeae</taxon>
        <taxon>Triticinae</taxon>
        <taxon>Triticum</taxon>
    </lineage>
</organism>
<feature type="region of interest" description="Disordered" evidence="15">
    <location>
        <begin position="350"/>
        <end position="372"/>
    </location>
</feature>
<evidence type="ECO:0000256" key="8">
    <source>
        <dbReference type="ARBA" id="ARBA00022771"/>
    </source>
</evidence>
<dbReference type="EMBL" id="LT934121">
    <property type="protein sequence ID" value="VAI49636.1"/>
    <property type="molecule type" value="Genomic_DNA"/>
</dbReference>
<dbReference type="Gene3D" id="3.30.40.10">
    <property type="entry name" value="Zinc/RING finger domain, C3HC4 (zinc finger)"/>
    <property type="match status" value="1"/>
</dbReference>
<dbReference type="InterPro" id="IPR001841">
    <property type="entry name" value="Znf_RING"/>
</dbReference>